<accession>X1IQA3</accession>
<evidence type="ECO:0000313" key="1">
    <source>
        <dbReference type="EMBL" id="GAH71425.1"/>
    </source>
</evidence>
<dbReference type="AlphaFoldDB" id="X1IQA3"/>
<comment type="caution">
    <text evidence="1">The sequence shown here is derived from an EMBL/GenBank/DDBJ whole genome shotgun (WGS) entry which is preliminary data.</text>
</comment>
<gene>
    <name evidence="1" type="ORF">S03H2_51201</name>
</gene>
<protein>
    <submittedName>
        <fullName evidence="1">Uncharacterized protein</fullName>
    </submittedName>
</protein>
<feature type="non-terminal residue" evidence="1">
    <location>
        <position position="142"/>
    </location>
</feature>
<sequence>MDNITKKLICILLFLPIASFAEEDRVFGKTLDIAGTWETLVSFPYSISAWLDEGIYSEFTVKNATIKYRDDLSNYFKNEPVFKEIQFGTIDEGYLVFFNNPEIRVKMFYSDSGKQNGSIRLIHIDGNFLWIDFIHIEEDTML</sequence>
<organism evidence="1">
    <name type="scientific">marine sediment metagenome</name>
    <dbReference type="NCBI Taxonomy" id="412755"/>
    <lineage>
        <taxon>unclassified sequences</taxon>
        <taxon>metagenomes</taxon>
        <taxon>ecological metagenomes</taxon>
    </lineage>
</organism>
<dbReference type="EMBL" id="BARU01032467">
    <property type="protein sequence ID" value="GAH71425.1"/>
    <property type="molecule type" value="Genomic_DNA"/>
</dbReference>
<reference evidence="1" key="1">
    <citation type="journal article" date="2014" name="Front. Microbiol.">
        <title>High frequency of phylogenetically diverse reductive dehalogenase-homologous genes in deep subseafloor sedimentary metagenomes.</title>
        <authorList>
            <person name="Kawai M."/>
            <person name="Futagami T."/>
            <person name="Toyoda A."/>
            <person name="Takaki Y."/>
            <person name="Nishi S."/>
            <person name="Hori S."/>
            <person name="Arai W."/>
            <person name="Tsubouchi T."/>
            <person name="Morono Y."/>
            <person name="Uchiyama I."/>
            <person name="Ito T."/>
            <person name="Fujiyama A."/>
            <person name="Inagaki F."/>
            <person name="Takami H."/>
        </authorList>
    </citation>
    <scope>NUCLEOTIDE SEQUENCE</scope>
    <source>
        <strain evidence="1">Expedition CK06-06</strain>
    </source>
</reference>
<proteinExistence type="predicted"/>
<name>X1IQA3_9ZZZZ</name>